<dbReference type="PANTHER" id="PTHR23309">
    <property type="entry name" value="3-HYDROXYACYL-COA DEHYROGENASE"/>
    <property type="match status" value="1"/>
</dbReference>
<keyword evidence="1" id="KW-0413">Isomerase</keyword>
<accession>A0A365U454</accession>
<dbReference type="CDD" id="cd06558">
    <property type="entry name" value="crotonase-like"/>
    <property type="match status" value="1"/>
</dbReference>
<dbReference type="PROSITE" id="PS00166">
    <property type="entry name" value="ENOYL_COA_HYDRATASE"/>
    <property type="match status" value="1"/>
</dbReference>
<dbReference type="InterPro" id="IPR008927">
    <property type="entry name" value="6-PGluconate_DH-like_C_sf"/>
</dbReference>
<dbReference type="Gene3D" id="3.90.226.10">
    <property type="entry name" value="2-enoyl-CoA Hydratase, Chain A, domain 1"/>
    <property type="match status" value="1"/>
</dbReference>
<name>A0A365U454_9RHOB</name>
<comment type="caution">
    <text evidence="5">The sequence shown here is derived from an EMBL/GenBank/DDBJ whole genome shotgun (WGS) entry which is preliminary data.</text>
</comment>
<dbReference type="Gene3D" id="1.10.1040.50">
    <property type="match status" value="1"/>
</dbReference>
<dbReference type="SUPFAM" id="SSF52096">
    <property type="entry name" value="ClpP/crotonase"/>
    <property type="match status" value="1"/>
</dbReference>
<dbReference type="Proteomes" id="UP000253370">
    <property type="component" value="Unassembled WGS sequence"/>
</dbReference>
<proteinExistence type="inferred from homology"/>
<comment type="similarity">
    <text evidence="4">Belongs to the enoyl-CoA hydratase/isomerase family.</text>
</comment>
<evidence type="ECO:0000313" key="5">
    <source>
        <dbReference type="EMBL" id="RBI82878.1"/>
    </source>
</evidence>
<evidence type="ECO:0000256" key="3">
    <source>
        <dbReference type="ARBA" id="ARBA00023268"/>
    </source>
</evidence>
<dbReference type="GO" id="GO:0016829">
    <property type="term" value="F:lyase activity"/>
    <property type="evidence" value="ECO:0007669"/>
    <property type="project" value="UniProtKB-KW"/>
</dbReference>
<evidence type="ECO:0000256" key="4">
    <source>
        <dbReference type="RuleBase" id="RU003707"/>
    </source>
</evidence>
<keyword evidence="6" id="KW-1185">Reference proteome</keyword>
<dbReference type="AlphaFoldDB" id="A0A365U454"/>
<dbReference type="InterPro" id="IPR029045">
    <property type="entry name" value="ClpP/crotonase-like_dom_sf"/>
</dbReference>
<dbReference type="PANTHER" id="PTHR23309:SF49">
    <property type="entry name" value="PEROXISOMAL BIFUNCTIONAL ENZYME"/>
    <property type="match status" value="1"/>
</dbReference>
<dbReference type="GO" id="GO:0003857">
    <property type="term" value="F:(3S)-3-hydroxyacyl-CoA dehydrogenase (NAD+) activity"/>
    <property type="evidence" value="ECO:0007669"/>
    <property type="project" value="TreeGrafter"/>
</dbReference>
<keyword evidence="2" id="KW-0456">Lyase</keyword>
<sequence>MQGGLARTPAVASHWPRTRAVRPWSGIDGVSEERVGLDRREGVAVLRLVDPRPLDPRVRTDLSDALRTAQSDPEVRALVLCGQAGLFAEGDGEACADPVADWAGLGAIAEGLARSAKPVVAALDGHVSGAGLALALAAHLRLATARTRLAPGGAAIGLVPGAGVIQRAACLAGAGPALDLLLAREPCPVTRAPGAGFMDRVVEEDVLDAAVTEARGLTAAPPGPRPPVPYGAEASAALARRKARLDGLPNAAPGRILRAVEAALLLPPEAARDLEDAALEDCAGDPAFAALARLRRAERRTIPSAGAGRAAVRPLAIAGEGRLADALTGRALAAGLSVCRVAPDPAAARESLARAVEGARARGSPHATEAEARREACRFVGAPEEAPGEALLLDAAGPGAKPSAGGGGPTLRAEIWPRAGPAPDRAAGLALAASPWGARLAEIAVPAGARPSAEALGDLCARMGLCTVVEATAGPPASAVIEAAGWRAALALAAAGADPFALDAALTASGHGAGPFARMQAAGPGRLAARLGADLPEGTAQLIAALAGGGFGFYAKGPEGRAVPDAALPALLEALGEAQGLTAETIDPAEAARLWHAAQANAAARVLGEGAVAQAALLDLAMVHAGGWPRHLGGPLEAARQAGLAGMRQRLARNAARDPGALEPAPLWDEALKDVRGFDAPRGRSAA</sequence>
<dbReference type="GO" id="GO:0016853">
    <property type="term" value="F:isomerase activity"/>
    <property type="evidence" value="ECO:0007669"/>
    <property type="project" value="UniProtKB-KW"/>
</dbReference>
<keyword evidence="3" id="KW-0511">Multifunctional enzyme</keyword>
<evidence type="ECO:0008006" key="7">
    <source>
        <dbReference type="Google" id="ProtNLM"/>
    </source>
</evidence>
<organism evidence="5 6">
    <name type="scientific">Rhodosalinus halophilus</name>
    <dbReference type="NCBI Taxonomy" id="2259333"/>
    <lineage>
        <taxon>Bacteria</taxon>
        <taxon>Pseudomonadati</taxon>
        <taxon>Pseudomonadota</taxon>
        <taxon>Alphaproteobacteria</taxon>
        <taxon>Rhodobacterales</taxon>
        <taxon>Paracoccaceae</taxon>
        <taxon>Rhodosalinus</taxon>
    </lineage>
</organism>
<dbReference type="InterPro" id="IPR001753">
    <property type="entry name" value="Enoyl-CoA_hydra/iso"/>
</dbReference>
<evidence type="ECO:0000313" key="6">
    <source>
        <dbReference type="Proteomes" id="UP000253370"/>
    </source>
</evidence>
<evidence type="ECO:0000256" key="2">
    <source>
        <dbReference type="ARBA" id="ARBA00023239"/>
    </source>
</evidence>
<dbReference type="Pfam" id="PF00378">
    <property type="entry name" value="ECH_1"/>
    <property type="match status" value="1"/>
</dbReference>
<reference evidence="5 6" key="1">
    <citation type="submission" date="2018-07" db="EMBL/GenBank/DDBJ databases">
        <title>Rhodosalinus sp. strain E84T genomic sequence and assembly.</title>
        <authorList>
            <person name="Liu Z.-W."/>
            <person name="Lu D.-C."/>
        </authorList>
    </citation>
    <scope>NUCLEOTIDE SEQUENCE [LARGE SCALE GENOMIC DNA]</scope>
    <source>
        <strain evidence="5 6">E84</strain>
    </source>
</reference>
<dbReference type="GO" id="GO:0006635">
    <property type="term" value="P:fatty acid beta-oxidation"/>
    <property type="evidence" value="ECO:0007669"/>
    <property type="project" value="TreeGrafter"/>
</dbReference>
<protein>
    <recommendedName>
        <fullName evidence="7">3-hydroxyacyl-CoA dehydrogenase</fullName>
    </recommendedName>
</protein>
<dbReference type="SUPFAM" id="SSF48179">
    <property type="entry name" value="6-phosphogluconate dehydrogenase C-terminal domain-like"/>
    <property type="match status" value="1"/>
</dbReference>
<dbReference type="InterPro" id="IPR018376">
    <property type="entry name" value="Enoyl-CoA_hyd/isom_CS"/>
</dbReference>
<evidence type="ECO:0000256" key="1">
    <source>
        <dbReference type="ARBA" id="ARBA00023235"/>
    </source>
</evidence>
<dbReference type="EMBL" id="QNTQ01000026">
    <property type="protein sequence ID" value="RBI82878.1"/>
    <property type="molecule type" value="Genomic_DNA"/>
</dbReference>
<gene>
    <name evidence="5" type="ORF">DRV85_17785</name>
</gene>